<reference evidence="2" key="1">
    <citation type="journal article" date="2008" name="J. Bacteriol.">
        <title>Genome sequence of the streptomycin-producing microorganism Streptomyces griseus IFO 13350.</title>
        <authorList>
            <person name="Ohnishi Y."/>
            <person name="Ishikawa J."/>
            <person name="Hara H."/>
            <person name="Suzuki H."/>
            <person name="Ikenoya M."/>
            <person name="Ikeda H."/>
            <person name="Yamashita A."/>
            <person name="Hattori M."/>
            <person name="Horinouchi S."/>
        </authorList>
    </citation>
    <scope>NUCLEOTIDE SEQUENCE [LARGE SCALE GENOMIC DNA]</scope>
    <source>
        <strain evidence="2">JCM 4626 / NBRC 13350</strain>
    </source>
</reference>
<dbReference type="Proteomes" id="UP000001685">
    <property type="component" value="Chromosome"/>
</dbReference>
<sequence length="52" mass="5529">MGLELYEGAGPAGAGRAFDALEQLAEPAGVLDELGPEARRAVRHRLRRTGRA</sequence>
<dbReference type="KEGG" id="sgr:SGR_514"/>
<proteinExistence type="predicted"/>
<dbReference type="HOGENOM" id="CLU_3085180_0_0_11"/>
<name>B1VQP2_STRGG</name>
<protein>
    <submittedName>
        <fullName evidence="1">Uncharacterized protein</fullName>
    </submittedName>
</protein>
<gene>
    <name evidence="1" type="ordered locus">SGR_514</name>
</gene>
<evidence type="ECO:0000313" key="1">
    <source>
        <dbReference type="EMBL" id="BAG17343.1"/>
    </source>
</evidence>
<organism evidence="1 2">
    <name type="scientific">Streptomyces griseus subsp. griseus (strain JCM 4626 / CBS 651.72 / NBRC 13350 / KCC S-0626 / ISP 5235)</name>
    <dbReference type="NCBI Taxonomy" id="455632"/>
    <lineage>
        <taxon>Bacteria</taxon>
        <taxon>Bacillati</taxon>
        <taxon>Actinomycetota</taxon>
        <taxon>Actinomycetes</taxon>
        <taxon>Kitasatosporales</taxon>
        <taxon>Streptomycetaceae</taxon>
        <taxon>Streptomyces</taxon>
    </lineage>
</organism>
<dbReference type="AlphaFoldDB" id="B1VQP2"/>
<accession>B1VQP2</accession>
<dbReference type="EMBL" id="AP009493">
    <property type="protein sequence ID" value="BAG17343.1"/>
    <property type="molecule type" value="Genomic_DNA"/>
</dbReference>
<evidence type="ECO:0000313" key="2">
    <source>
        <dbReference type="Proteomes" id="UP000001685"/>
    </source>
</evidence>